<feature type="transmembrane region" description="Helical" evidence="8">
    <location>
        <begin position="301"/>
        <end position="323"/>
    </location>
</feature>
<feature type="region of interest" description="Disordered" evidence="7">
    <location>
        <begin position="800"/>
        <end position="819"/>
    </location>
</feature>
<feature type="region of interest" description="Disordered" evidence="7">
    <location>
        <begin position="894"/>
        <end position="930"/>
    </location>
</feature>
<evidence type="ECO:0000256" key="8">
    <source>
        <dbReference type="SAM" id="Phobius"/>
    </source>
</evidence>
<accession>A0A7W9Q7D1</accession>
<feature type="transmembrane region" description="Helical" evidence="8">
    <location>
        <begin position="1102"/>
        <end position="1127"/>
    </location>
</feature>
<dbReference type="InterPro" id="IPR050250">
    <property type="entry name" value="Macrolide_Exporter_MacB"/>
</dbReference>
<keyword evidence="2" id="KW-1003">Cell membrane</keyword>
<evidence type="ECO:0000313" key="10">
    <source>
        <dbReference type="EMBL" id="MBB5934955.1"/>
    </source>
</evidence>
<dbReference type="RefSeq" id="WP_184570981.1">
    <property type="nucleotide sequence ID" value="NZ_JACHJL010000004.1"/>
</dbReference>
<dbReference type="Pfam" id="PF02687">
    <property type="entry name" value="FtsX"/>
    <property type="match status" value="1"/>
</dbReference>
<comment type="caution">
    <text evidence="10">The sequence shown here is derived from an EMBL/GenBank/DDBJ whole genome shotgun (WGS) entry which is preliminary data.</text>
</comment>
<keyword evidence="4 8" id="KW-1133">Transmembrane helix</keyword>
<dbReference type="InterPro" id="IPR003838">
    <property type="entry name" value="ABC3_permease_C"/>
</dbReference>
<feature type="transmembrane region" description="Helical" evidence="8">
    <location>
        <begin position="440"/>
        <end position="457"/>
    </location>
</feature>
<dbReference type="GO" id="GO:0022857">
    <property type="term" value="F:transmembrane transporter activity"/>
    <property type="evidence" value="ECO:0007669"/>
    <property type="project" value="TreeGrafter"/>
</dbReference>
<feature type="transmembrane region" description="Helical" evidence="8">
    <location>
        <begin position="1006"/>
        <end position="1025"/>
    </location>
</feature>
<dbReference type="PANTHER" id="PTHR30572">
    <property type="entry name" value="MEMBRANE COMPONENT OF TRANSPORTER-RELATED"/>
    <property type="match status" value="1"/>
</dbReference>
<dbReference type="GO" id="GO:0005886">
    <property type="term" value="C:plasma membrane"/>
    <property type="evidence" value="ECO:0007669"/>
    <property type="project" value="UniProtKB-SubCell"/>
</dbReference>
<evidence type="ECO:0000256" key="1">
    <source>
        <dbReference type="ARBA" id="ARBA00004651"/>
    </source>
</evidence>
<feature type="transmembrane region" description="Helical" evidence="8">
    <location>
        <begin position="396"/>
        <end position="419"/>
    </location>
</feature>
<feature type="transmembrane region" description="Helical" evidence="8">
    <location>
        <begin position="538"/>
        <end position="558"/>
    </location>
</feature>
<evidence type="ECO:0000256" key="6">
    <source>
        <dbReference type="ARBA" id="ARBA00038076"/>
    </source>
</evidence>
<gene>
    <name evidence="10" type="ORF">FHS42_002005</name>
</gene>
<reference evidence="10 11" key="1">
    <citation type="submission" date="2020-08" db="EMBL/GenBank/DDBJ databases">
        <title>Genomic Encyclopedia of Type Strains, Phase III (KMG-III): the genomes of soil and plant-associated and newly described type strains.</title>
        <authorList>
            <person name="Whitman W."/>
        </authorList>
    </citation>
    <scope>NUCLEOTIDE SEQUENCE [LARGE SCALE GENOMIC DNA]</scope>
    <source>
        <strain evidence="10 11">CECT 8305</strain>
    </source>
</reference>
<feature type="domain" description="ABC3 transporter permease C-terminal" evidence="9">
    <location>
        <begin position="1011"/>
        <end position="1128"/>
    </location>
</feature>
<dbReference type="PANTHER" id="PTHR30572:SF4">
    <property type="entry name" value="ABC TRANSPORTER PERMEASE YTRF"/>
    <property type="match status" value="1"/>
</dbReference>
<dbReference type="AlphaFoldDB" id="A0A7W9Q7D1"/>
<feature type="compositionally biased region" description="Low complexity" evidence="7">
    <location>
        <begin position="894"/>
        <end position="910"/>
    </location>
</feature>
<evidence type="ECO:0000259" key="9">
    <source>
        <dbReference type="Pfam" id="PF02687"/>
    </source>
</evidence>
<feature type="compositionally biased region" description="Basic and acidic residues" evidence="7">
    <location>
        <begin position="802"/>
        <end position="812"/>
    </location>
</feature>
<dbReference type="EMBL" id="JACHJL010000004">
    <property type="protein sequence ID" value="MBB5934955.1"/>
    <property type="molecule type" value="Genomic_DNA"/>
</dbReference>
<dbReference type="Proteomes" id="UP000588098">
    <property type="component" value="Unassembled WGS sequence"/>
</dbReference>
<comment type="similarity">
    <text evidence="6">Belongs to the ABC-4 integral membrane protein family.</text>
</comment>
<comment type="subcellular location">
    <subcellularLocation>
        <location evidence="1">Cell membrane</location>
        <topology evidence="1">Multi-pass membrane protein</topology>
    </subcellularLocation>
</comment>
<evidence type="ECO:0000256" key="4">
    <source>
        <dbReference type="ARBA" id="ARBA00022989"/>
    </source>
</evidence>
<sequence>MAGFVFLRVRAHRLLLAAALVTVLLTTAVLATLAAFTTAIGDAGLRHTLRERSAAPAALRVATSLPEAERANAERVVRRGAEQTFHGLPVTLRSMARSGPYALPRELQSPAAREGDPDLTLFATIDRSRVKLASGAWPQSTAQGSNATGPLPVALPETAAARLGLRVGATLTLADRLSGPSVPIRVTGLYRPKDRTDPYWRLDNLGGSGVRTLAFTTYGPLLTDGAVFRDGRVAQAGMSWLATADFSKLTADDVDGLRSAAERGRDALAKDPALGSPQVSTALPTVLDQVDRSLLGARSTLLIVTLQLILLAGYALLLVARLLSSERAGETELLLARGGSGGRIAWLAAAEALMLAGPAAVAAPLLAGPLMELLAAHGPLARIGLRLDTGLTLQTWVVGVAVALGCAAAVVAPALLGAGAQGGTSVVRTRASALPAPLRAGADIGLLVIAAVAYWQLDQQTSGAGSGVLSTDGGALGVDPVLVTAPALALLAGTVLTLRLLPPVAKIAERRAARGRGLPAALAGWQLSRRPLRGAGPVLLLVLAVAMGMFAVGQGASWERSQDDQADFAAGTGVRVLSSRTPQFGQGGAYEAVPGVAAAAPAARTHFGLSGGRGASLLALDAEHAKGSLLLRDDLAGRDGDGLLAAVAPRAGDAKRPGIALPGAPDALHLAARLSAPGQPRNASPSDTVANVAVTIEDRYGVPYRLRLGQLPADGAPHTLVAGIAQAAGAPAGKPAGPLRLTAIELDLLQPDRDEQHRFELSALHAVAPGGGSRAVPVPDTFDWGATSVFTAEAPGAVRVKPRAEQPQHTADRPLTATYHTGGHAGVGRYGAAPTSTFTFAAPWQRQPGPLPAVATDRFLDSSGAKVGSTVNVPVAGETLSVRIVAAARALPTTGDTADQAGGGAADQAANTRSSGGAGDADSGGGSGPDGGALLVDFHAVNQALAARSSASLPPTEWWLRPAAGKDDQVVAALRQRPDTDPAQVIARSEIADELHDDPFGAGPQAGLSAAALVAAALAAVGFAVSMAGSLRERGAEFGVLRALGTPRRQLARMVAAEQALLIGLALAVGLALGTVLTRAVVPLIVLTGEAAQPVPKVLVELPLWQVGGVLAAVAAVPVLIVAAVALRRGDPVATLRHRGGD</sequence>
<organism evidence="10 11">
    <name type="scientific">Streptomyces zagrosensis</name>
    <dbReference type="NCBI Taxonomy" id="1042984"/>
    <lineage>
        <taxon>Bacteria</taxon>
        <taxon>Bacillati</taxon>
        <taxon>Actinomycetota</taxon>
        <taxon>Actinomycetes</taxon>
        <taxon>Kitasatosporales</taxon>
        <taxon>Streptomycetaceae</taxon>
        <taxon>Streptomyces</taxon>
    </lineage>
</organism>
<evidence type="ECO:0000256" key="7">
    <source>
        <dbReference type="SAM" id="MobiDB-lite"/>
    </source>
</evidence>
<name>A0A7W9Q7D1_9ACTN</name>
<keyword evidence="11" id="KW-1185">Reference proteome</keyword>
<proteinExistence type="inferred from homology"/>
<evidence type="ECO:0000256" key="5">
    <source>
        <dbReference type="ARBA" id="ARBA00023136"/>
    </source>
</evidence>
<evidence type="ECO:0000313" key="11">
    <source>
        <dbReference type="Proteomes" id="UP000588098"/>
    </source>
</evidence>
<feature type="transmembrane region" description="Helical" evidence="8">
    <location>
        <begin position="344"/>
        <end position="367"/>
    </location>
</feature>
<feature type="transmembrane region" description="Helical" evidence="8">
    <location>
        <begin position="1060"/>
        <end position="1082"/>
    </location>
</feature>
<feature type="compositionally biased region" description="Gly residues" evidence="7">
    <location>
        <begin position="916"/>
        <end position="930"/>
    </location>
</feature>
<keyword evidence="3 8" id="KW-0812">Transmembrane</keyword>
<keyword evidence="5 8" id="KW-0472">Membrane</keyword>
<evidence type="ECO:0000256" key="2">
    <source>
        <dbReference type="ARBA" id="ARBA00022475"/>
    </source>
</evidence>
<feature type="transmembrane region" description="Helical" evidence="8">
    <location>
        <begin position="477"/>
        <end position="501"/>
    </location>
</feature>
<protein>
    <recommendedName>
        <fullName evidence="9">ABC3 transporter permease C-terminal domain-containing protein</fullName>
    </recommendedName>
</protein>
<evidence type="ECO:0000256" key="3">
    <source>
        <dbReference type="ARBA" id="ARBA00022692"/>
    </source>
</evidence>